<accession>A0ACC2XU07</accession>
<evidence type="ECO:0000313" key="1">
    <source>
        <dbReference type="EMBL" id="KAJ9126856.1"/>
    </source>
</evidence>
<comment type="caution">
    <text evidence="1">The sequence shown here is derived from an EMBL/GenBank/DDBJ whole genome shotgun (WGS) entry which is preliminary data.</text>
</comment>
<sequence>MSTIATKTDAQRRYLKKKLDKRKKVLKAKKASEPKSKDGETPEPSRDEEAMERTVTIAKPSSDNHTTTPSTGKVDGNTAVEGDEESEESLEVRRAKRKAEKKQKREERRALEKELAEQRAAMPIAVSTVSHGSSNSE</sequence>
<dbReference type="EMBL" id="JASBWV010000004">
    <property type="protein sequence ID" value="KAJ9126856.1"/>
    <property type="molecule type" value="Genomic_DNA"/>
</dbReference>
<organism evidence="1 2">
    <name type="scientific">Naganishia onofrii</name>
    <dbReference type="NCBI Taxonomy" id="1851511"/>
    <lineage>
        <taxon>Eukaryota</taxon>
        <taxon>Fungi</taxon>
        <taxon>Dikarya</taxon>
        <taxon>Basidiomycota</taxon>
        <taxon>Agaricomycotina</taxon>
        <taxon>Tremellomycetes</taxon>
        <taxon>Filobasidiales</taxon>
        <taxon>Filobasidiaceae</taxon>
        <taxon>Naganishia</taxon>
    </lineage>
</organism>
<keyword evidence="2" id="KW-1185">Reference proteome</keyword>
<evidence type="ECO:0000313" key="2">
    <source>
        <dbReference type="Proteomes" id="UP001234202"/>
    </source>
</evidence>
<proteinExistence type="predicted"/>
<gene>
    <name evidence="1" type="ORF">QFC24_001890</name>
</gene>
<protein>
    <submittedName>
        <fullName evidence="1">Uncharacterized protein</fullName>
    </submittedName>
</protein>
<reference evidence="1" key="1">
    <citation type="submission" date="2023-04" db="EMBL/GenBank/DDBJ databases">
        <title>Draft Genome sequencing of Naganishia species isolated from polar environments using Oxford Nanopore Technology.</title>
        <authorList>
            <person name="Leo P."/>
            <person name="Venkateswaran K."/>
        </authorList>
    </citation>
    <scope>NUCLEOTIDE SEQUENCE</scope>
    <source>
        <strain evidence="1">DBVPG 5303</strain>
    </source>
</reference>
<name>A0ACC2XU07_9TREE</name>
<dbReference type="Proteomes" id="UP001234202">
    <property type="component" value="Unassembled WGS sequence"/>
</dbReference>